<comment type="caution">
    <text evidence="2">The sequence shown here is derived from an EMBL/GenBank/DDBJ whole genome shotgun (WGS) entry which is preliminary data.</text>
</comment>
<evidence type="ECO:0000256" key="1">
    <source>
        <dbReference type="SAM" id="MobiDB-lite"/>
    </source>
</evidence>
<sequence>MMLEMKPWRYLELDEIDRPHSGTATAEGWKGEGDGTGELRQQRKQQLGRNEDSVLMEERAGQRNGDGRRLQRKREME</sequence>
<evidence type="ECO:0000313" key="3">
    <source>
        <dbReference type="Proteomes" id="UP001358586"/>
    </source>
</evidence>
<protein>
    <submittedName>
        <fullName evidence="2">Uncharacterized protein</fullName>
    </submittedName>
</protein>
<keyword evidence="3" id="KW-1185">Reference proteome</keyword>
<organism evidence="2 3">
    <name type="scientific">Gossypium arboreum</name>
    <name type="common">Tree cotton</name>
    <name type="synonym">Gossypium nanking</name>
    <dbReference type="NCBI Taxonomy" id="29729"/>
    <lineage>
        <taxon>Eukaryota</taxon>
        <taxon>Viridiplantae</taxon>
        <taxon>Streptophyta</taxon>
        <taxon>Embryophyta</taxon>
        <taxon>Tracheophyta</taxon>
        <taxon>Spermatophyta</taxon>
        <taxon>Magnoliopsida</taxon>
        <taxon>eudicotyledons</taxon>
        <taxon>Gunneridae</taxon>
        <taxon>Pentapetalae</taxon>
        <taxon>rosids</taxon>
        <taxon>malvids</taxon>
        <taxon>Malvales</taxon>
        <taxon>Malvaceae</taxon>
        <taxon>Malvoideae</taxon>
        <taxon>Gossypium</taxon>
    </lineage>
</organism>
<dbReference type="EMBL" id="JARKNE010000001">
    <property type="protein sequence ID" value="KAK5846414.1"/>
    <property type="molecule type" value="Genomic_DNA"/>
</dbReference>
<gene>
    <name evidence="2" type="ORF">PVK06_002700</name>
</gene>
<proteinExistence type="predicted"/>
<feature type="compositionally biased region" description="Basic and acidic residues" evidence="1">
    <location>
        <begin position="49"/>
        <end position="77"/>
    </location>
</feature>
<accession>A0ABR0R4C1</accession>
<name>A0ABR0R4C1_GOSAR</name>
<reference evidence="2 3" key="1">
    <citation type="submission" date="2023-03" db="EMBL/GenBank/DDBJ databases">
        <title>WGS of Gossypium arboreum.</title>
        <authorList>
            <person name="Yu D."/>
        </authorList>
    </citation>
    <scope>NUCLEOTIDE SEQUENCE [LARGE SCALE GENOMIC DNA]</scope>
    <source>
        <tissue evidence="2">Leaf</tissue>
    </source>
</reference>
<feature type="region of interest" description="Disordered" evidence="1">
    <location>
        <begin position="17"/>
        <end position="77"/>
    </location>
</feature>
<evidence type="ECO:0000313" key="2">
    <source>
        <dbReference type="EMBL" id="KAK5846414.1"/>
    </source>
</evidence>
<dbReference type="Proteomes" id="UP001358586">
    <property type="component" value="Chromosome 1"/>
</dbReference>